<proteinExistence type="predicted"/>
<feature type="transmembrane region" description="Helical" evidence="1">
    <location>
        <begin position="59"/>
        <end position="82"/>
    </location>
</feature>
<organism evidence="2 3">
    <name type="scientific">Adonisia turfae CCMR0082</name>
    <dbReference type="NCBI Taxonomy" id="2304604"/>
    <lineage>
        <taxon>Bacteria</taxon>
        <taxon>Bacillati</taxon>
        <taxon>Cyanobacteriota</taxon>
        <taxon>Adonisia</taxon>
        <taxon>Adonisia turfae</taxon>
    </lineage>
</organism>
<sequence>MNRHPLQGLVKETWLYRLLWVSVVGLTITLALLPLRPNIICFEFNALGVLPDWDASERLWAAFSLGLDFLYIVVYSTFFTLLCLRAAPKFQNSFWMNLGYVLAWGQWFAAVFDGLENGSLLAILLGYEYALLALAAKLFASLKFALIIAAALYAAVGYLFRRESTT</sequence>
<keyword evidence="1" id="KW-0812">Transmembrane</keyword>
<feature type="transmembrane region" description="Helical" evidence="1">
    <location>
        <begin position="14"/>
        <end position="35"/>
    </location>
</feature>
<dbReference type="AlphaFoldDB" id="A0A6M0SGM2"/>
<keyword evidence="1" id="KW-0472">Membrane</keyword>
<name>A0A6M0SGM2_9CYAN</name>
<gene>
    <name evidence="2" type="ORF">D0962_34000</name>
</gene>
<reference evidence="2 3" key="1">
    <citation type="journal article" date="2020" name="Microb. Ecol.">
        <title>Ecogenomics of the Marine Benthic Filamentous Cyanobacterium Adonisia.</title>
        <authorList>
            <person name="Walter J.M."/>
            <person name="Coutinho F.H."/>
            <person name="Leomil L."/>
            <person name="Hargreaves P.I."/>
            <person name="Campeao M.E."/>
            <person name="Vieira V.V."/>
            <person name="Silva B.S."/>
            <person name="Fistarol G.O."/>
            <person name="Salomon P.S."/>
            <person name="Sawabe T."/>
            <person name="Mino S."/>
            <person name="Hosokawa M."/>
            <person name="Miyashita H."/>
            <person name="Maruyama F."/>
            <person name="van Verk M.C."/>
            <person name="Dutilh B.E."/>
            <person name="Thompson C.C."/>
            <person name="Thompson F.L."/>
        </authorList>
    </citation>
    <scope>NUCLEOTIDE SEQUENCE [LARGE SCALE GENOMIC DNA]</scope>
    <source>
        <strain evidence="2 3">CCMR0082</strain>
    </source>
</reference>
<evidence type="ECO:0000313" key="3">
    <source>
        <dbReference type="Proteomes" id="UP000473574"/>
    </source>
</evidence>
<comment type="caution">
    <text evidence="2">The sequence shown here is derived from an EMBL/GenBank/DDBJ whole genome shotgun (WGS) entry which is preliminary data.</text>
</comment>
<evidence type="ECO:0000313" key="2">
    <source>
        <dbReference type="EMBL" id="NEZ67718.1"/>
    </source>
</evidence>
<dbReference type="RefSeq" id="WP_163671011.1">
    <property type="nucleotide sequence ID" value="NZ_QZCE01000002.1"/>
</dbReference>
<feature type="transmembrane region" description="Helical" evidence="1">
    <location>
        <begin position="142"/>
        <end position="160"/>
    </location>
</feature>
<protein>
    <submittedName>
        <fullName evidence="2">Uncharacterized protein</fullName>
    </submittedName>
</protein>
<evidence type="ECO:0000256" key="1">
    <source>
        <dbReference type="SAM" id="Phobius"/>
    </source>
</evidence>
<feature type="transmembrane region" description="Helical" evidence="1">
    <location>
        <begin position="94"/>
        <end position="112"/>
    </location>
</feature>
<dbReference type="EMBL" id="QZCE01000002">
    <property type="protein sequence ID" value="NEZ67718.1"/>
    <property type="molecule type" value="Genomic_DNA"/>
</dbReference>
<keyword evidence="1" id="KW-1133">Transmembrane helix</keyword>
<dbReference type="Proteomes" id="UP000473574">
    <property type="component" value="Unassembled WGS sequence"/>
</dbReference>
<accession>A0A6M0SGM2</accession>